<dbReference type="AlphaFoldDB" id="A0A427Y5U2"/>
<accession>A0A427Y5U2</accession>
<dbReference type="Proteomes" id="UP000279236">
    <property type="component" value="Unassembled WGS sequence"/>
</dbReference>
<feature type="coiled-coil region" evidence="1">
    <location>
        <begin position="159"/>
        <end position="193"/>
    </location>
</feature>
<feature type="compositionally biased region" description="Basic and acidic residues" evidence="2">
    <location>
        <begin position="103"/>
        <end position="117"/>
    </location>
</feature>
<organism evidence="4 5">
    <name type="scientific">Apiotrichum porosum</name>
    <dbReference type="NCBI Taxonomy" id="105984"/>
    <lineage>
        <taxon>Eukaryota</taxon>
        <taxon>Fungi</taxon>
        <taxon>Dikarya</taxon>
        <taxon>Basidiomycota</taxon>
        <taxon>Agaricomycotina</taxon>
        <taxon>Tremellomycetes</taxon>
        <taxon>Trichosporonales</taxon>
        <taxon>Trichosporonaceae</taxon>
        <taxon>Apiotrichum</taxon>
    </lineage>
</organism>
<dbReference type="PANTHER" id="PTHR47805">
    <property type="entry name" value="SAGA-ASSOCIATED FACTOR 73"/>
    <property type="match status" value="1"/>
</dbReference>
<dbReference type="GO" id="GO:0000124">
    <property type="term" value="C:SAGA complex"/>
    <property type="evidence" value="ECO:0007669"/>
    <property type="project" value="InterPro"/>
</dbReference>
<sequence>MPLTLRARASPPRPAFSFSTSPPPTDDDGPAAHHPRPPGDFLPERDMHMYGAQPLEGVGSEPGRGIVRCPRCDRTVLEWAAGEHRRICSHILDGAPLTVKKTLKSDKRVRAGTEEGTKKRRASEVSPDSPDASPNKKRARVVLPEDLGSDDEIDPNAYKGLKKSEIKKLLKERERLKKRAAKEREKAAIAERKRQRATNPLDYDRQCGVINDKNLPCSRSLTCKTHTVGAKRAVQGRTRPYDELFIEWQRAHNPNFKEPQPKREKEAKVATTAASGMNTVSAADRKAAAAKKRRAALGLGDEDGLRFDEDGHREMEELIRATRLAGERVRSASWQLGAPSGSTPKAVPRPLPARVGAPPPVPGAPFPSVWRTTTYEQLNMGDLLTKALATRPLPTPQMPAAGAGRLTIPAGLHTKSHVPVPATGVTA</sequence>
<feature type="compositionally biased region" description="Low complexity" evidence="2">
    <location>
        <begin position="1"/>
        <end position="20"/>
    </location>
</feature>
<dbReference type="PANTHER" id="PTHR47805:SF1">
    <property type="entry name" value="SAGA-ASSOCIATED FACTOR 73"/>
    <property type="match status" value="1"/>
</dbReference>
<keyword evidence="5" id="KW-1185">Reference proteome</keyword>
<dbReference type="RefSeq" id="XP_028479219.1">
    <property type="nucleotide sequence ID" value="XM_028620247.1"/>
</dbReference>
<reference evidence="4 5" key="1">
    <citation type="submission" date="2018-11" db="EMBL/GenBank/DDBJ databases">
        <title>Genome sequence of Apiotrichum porosum DSM 27194.</title>
        <authorList>
            <person name="Aliyu H."/>
            <person name="Gorte O."/>
            <person name="Ochsenreither K."/>
        </authorList>
    </citation>
    <scope>NUCLEOTIDE SEQUENCE [LARGE SCALE GENOMIC DNA]</scope>
    <source>
        <strain evidence="4 5">DSM 27194</strain>
    </source>
</reference>
<name>A0A427Y5U2_9TREE</name>
<comment type="caution">
    <text evidence="4">The sequence shown here is derived from an EMBL/GenBank/DDBJ whole genome shotgun (WGS) entry which is preliminary data.</text>
</comment>
<dbReference type="STRING" id="105984.A0A427Y5U2"/>
<keyword evidence="1" id="KW-0175">Coiled coil</keyword>
<dbReference type="EMBL" id="RSCE01000002">
    <property type="protein sequence ID" value="RSH86434.1"/>
    <property type="molecule type" value="Genomic_DNA"/>
</dbReference>
<evidence type="ECO:0000259" key="3">
    <source>
        <dbReference type="PROSITE" id="PS51505"/>
    </source>
</evidence>
<evidence type="ECO:0000313" key="4">
    <source>
        <dbReference type="EMBL" id="RSH86434.1"/>
    </source>
</evidence>
<dbReference type="OrthoDB" id="21678at2759"/>
<dbReference type="Gene3D" id="6.10.140.1270">
    <property type="match status" value="1"/>
</dbReference>
<dbReference type="GeneID" id="39589232"/>
<feature type="region of interest" description="Disordered" evidence="2">
    <location>
        <begin position="1"/>
        <end position="45"/>
    </location>
</feature>
<evidence type="ECO:0000256" key="1">
    <source>
        <dbReference type="SAM" id="Coils"/>
    </source>
</evidence>
<evidence type="ECO:0000313" key="5">
    <source>
        <dbReference type="Proteomes" id="UP000279236"/>
    </source>
</evidence>
<dbReference type="PROSITE" id="PS51505">
    <property type="entry name" value="SCA7"/>
    <property type="match status" value="1"/>
</dbReference>
<feature type="region of interest" description="Disordered" evidence="2">
    <location>
        <begin position="103"/>
        <end position="157"/>
    </location>
</feature>
<protein>
    <recommendedName>
        <fullName evidence="3">SCA7 domain-containing protein</fullName>
    </recommendedName>
</protein>
<dbReference type="Pfam" id="PF08313">
    <property type="entry name" value="SCA7"/>
    <property type="match status" value="1"/>
</dbReference>
<dbReference type="InterPro" id="IPR037804">
    <property type="entry name" value="SGF73"/>
</dbReference>
<proteinExistence type="predicted"/>
<dbReference type="GO" id="GO:0031048">
    <property type="term" value="P:regulatory ncRNA-mediated heterochromatin formation"/>
    <property type="evidence" value="ECO:0007669"/>
    <property type="project" value="TreeGrafter"/>
</dbReference>
<dbReference type="GO" id="GO:1904802">
    <property type="term" value="P:RITS complex assembly"/>
    <property type="evidence" value="ECO:0007669"/>
    <property type="project" value="TreeGrafter"/>
</dbReference>
<evidence type="ECO:0000256" key="2">
    <source>
        <dbReference type="SAM" id="MobiDB-lite"/>
    </source>
</evidence>
<gene>
    <name evidence="4" type="ORF">EHS24_004689</name>
</gene>
<dbReference type="GO" id="GO:0006357">
    <property type="term" value="P:regulation of transcription by RNA polymerase II"/>
    <property type="evidence" value="ECO:0007669"/>
    <property type="project" value="TreeGrafter"/>
</dbReference>
<feature type="domain" description="SCA7" evidence="3">
    <location>
        <begin position="194"/>
        <end position="260"/>
    </location>
</feature>
<dbReference type="InterPro" id="IPR013243">
    <property type="entry name" value="SCA7_dom"/>
</dbReference>